<dbReference type="AlphaFoldDB" id="A0A0V1AJP2"/>
<proteinExistence type="predicted"/>
<evidence type="ECO:0000313" key="3">
    <source>
        <dbReference type="Proteomes" id="UP000054776"/>
    </source>
</evidence>
<gene>
    <name evidence="1" type="ORF">T01_10311</name>
    <name evidence="2" type="ORF">T01_93</name>
</gene>
<protein>
    <submittedName>
        <fullName evidence="1">Uncharacterized protein</fullName>
    </submittedName>
</protein>
<comment type="caution">
    <text evidence="1">The sequence shown here is derived from an EMBL/GenBank/DDBJ whole genome shotgun (WGS) entry which is preliminary data.</text>
</comment>
<dbReference type="Proteomes" id="UP000054776">
    <property type="component" value="Unassembled WGS sequence"/>
</dbReference>
<dbReference type="InParanoid" id="A0A0V1AJP2"/>
<organism evidence="1 3">
    <name type="scientific">Trichinella spiralis</name>
    <name type="common">Trichina worm</name>
    <dbReference type="NCBI Taxonomy" id="6334"/>
    <lineage>
        <taxon>Eukaryota</taxon>
        <taxon>Metazoa</taxon>
        <taxon>Ecdysozoa</taxon>
        <taxon>Nematoda</taxon>
        <taxon>Enoplea</taxon>
        <taxon>Dorylaimia</taxon>
        <taxon>Trichinellida</taxon>
        <taxon>Trichinellidae</taxon>
        <taxon>Trichinella</taxon>
    </lineage>
</organism>
<reference evidence="1 3" key="1">
    <citation type="submission" date="2015-01" db="EMBL/GenBank/DDBJ databases">
        <title>Evolution of Trichinella species and genotypes.</title>
        <authorList>
            <person name="Korhonen P.K."/>
            <person name="Edoardo P."/>
            <person name="Giuseppe L.R."/>
            <person name="Gasser R.B."/>
        </authorList>
    </citation>
    <scope>NUCLEOTIDE SEQUENCE [LARGE SCALE GENOMIC DNA]</scope>
    <source>
        <strain evidence="1">ISS3</strain>
    </source>
</reference>
<evidence type="ECO:0000313" key="1">
    <source>
        <dbReference type="EMBL" id="KRY24778.1"/>
    </source>
</evidence>
<dbReference type="EMBL" id="JYDH01001027">
    <property type="protein sequence ID" value="KRY25325.1"/>
    <property type="molecule type" value="Genomic_DNA"/>
</dbReference>
<accession>A0A0V1AJP2</accession>
<name>A0A0V1AJP2_TRISP</name>
<dbReference type="EMBL" id="JYDH01001445">
    <property type="protein sequence ID" value="KRY24778.1"/>
    <property type="molecule type" value="Genomic_DNA"/>
</dbReference>
<keyword evidence="3" id="KW-1185">Reference proteome</keyword>
<sequence length="32" mass="3446">MVSGCTSGLQTWLSTASARHIQCEINLPAEIK</sequence>
<evidence type="ECO:0000313" key="2">
    <source>
        <dbReference type="EMBL" id="KRY25325.1"/>
    </source>
</evidence>